<feature type="compositionally biased region" description="Low complexity" evidence="1">
    <location>
        <begin position="370"/>
        <end position="381"/>
    </location>
</feature>
<dbReference type="InterPro" id="IPR024616">
    <property type="entry name" value="Pherophorin"/>
</dbReference>
<dbReference type="OrthoDB" id="539450at2759"/>
<feature type="region of interest" description="Disordered" evidence="1">
    <location>
        <begin position="324"/>
        <end position="381"/>
    </location>
</feature>
<dbReference type="AlphaFoldDB" id="A0A8J4D931"/>
<comment type="caution">
    <text evidence="2">The sequence shown here is derived from an EMBL/GenBank/DDBJ whole genome shotgun (WGS) entry which is preliminary data.</text>
</comment>
<evidence type="ECO:0000313" key="3">
    <source>
        <dbReference type="Proteomes" id="UP000747110"/>
    </source>
</evidence>
<evidence type="ECO:0000256" key="1">
    <source>
        <dbReference type="SAM" id="MobiDB-lite"/>
    </source>
</evidence>
<organism evidence="2 3">
    <name type="scientific">Volvox reticuliferus</name>
    <dbReference type="NCBI Taxonomy" id="1737510"/>
    <lineage>
        <taxon>Eukaryota</taxon>
        <taxon>Viridiplantae</taxon>
        <taxon>Chlorophyta</taxon>
        <taxon>core chlorophytes</taxon>
        <taxon>Chlorophyceae</taxon>
        <taxon>CS clade</taxon>
        <taxon>Chlamydomonadales</taxon>
        <taxon>Volvocaceae</taxon>
        <taxon>Volvox</taxon>
    </lineage>
</organism>
<protein>
    <submittedName>
        <fullName evidence="2">Uncharacterized protein</fullName>
    </submittedName>
</protein>
<dbReference type="EMBL" id="BNCP01000006">
    <property type="protein sequence ID" value="GIL74357.1"/>
    <property type="molecule type" value="Genomic_DNA"/>
</dbReference>
<dbReference type="Pfam" id="PF12499">
    <property type="entry name" value="DUF3707"/>
    <property type="match status" value="1"/>
</dbReference>
<gene>
    <name evidence="2" type="ORF">Vretifemale_4277</name>
</gene>
<dbReference type="PROSITE" id="PS51257">
    <property type="entry name" value="PROKAR_LIPOPROTEIN"/>
    <property type="match status" value="1"/>
</dbReference>
<feature type="compositionally biased region" description="Low complexity" evidence="1">
    <location>
        <begin position="337"/>
        <end position="362"/>
    </location>
</feature>
<keyword evidence="3" id="KW-1185">Reference proteome</keyword>
<proteinExistence type="predicted"/>
<evidence type="ECO:0000313" key="2">
    <source>
        <dbReference type="EMBL" id="GIL74357.1"/>
    </source>
</evidence>
<dbReference type="Proteomes" id="UP000747110">
    <property type="component" value="Unassembled WGS sequence"/>
</dbReference>
<name>A0A8J4D931_9CHLO</name>
<reference evidence="2" key="1">
    <citation type="journal article" date="2021" name="Proc. Natl. Acad. Sci. U.S.A.">
        <title>Three genomes in the algal genus Volvox reveal the fate of a haploid sex-determining region after a transition to homothallism.</title>
        <authorList>
            <person name="Yamamoto K."/>
            <person name="Hamaji T."/>
            <person name="Kawai-Toyooka H."/>
            <person name="Matsuzaki R."/>
            <person name="Takahashi F."/>
            <person name="Nishimura Y."/>
            <person name="Kawachi M."/>
            <person name="Noguchi H."/>
            <person name="Minakuchi Y."/>
            <person name="Umen J.G."/>
            <person name="Toyoda A."/>
            <person name="Nozaki H."/>
        </authorList>
    </citation>
    <scope>NUCLEOTIDE SEQUENCE</scope>
    <source>
        <strain evidence="2">NIES-3786</strain>
    </source>
</reference>
<sequence>MPRLIHSWPRGLALLTLAGIFACQIAGAISFERVSRRVLQTGGPVNDNIRKGMGWVVTNFPLRSKVSCDPTFYHSPLALNISRPDRSSFCIKITSQMPDVVKYTCQQPASVGQVNKAQFLVAPGCIDALAAVTVDGRPWSNFTYDNTSNVLSIDRIASLPPPDSANPADRTVCIMLQPNNDTCGSLTSFCAPTYGPQPACAIMVADNKGDCCPVNRVSYAGAALQGGVLYRLSGRFLGGCESVKSETDLRNAFATQYRVALGLPAGRIQFLSYTCRTDRMVAIFSATGLKVDEPEQIAERSAALLKPLTTLLGLVGVRASYYDVEPPSPPPSPPRRQQPVRVAPQVQRSPSQSQSTPSVPTASSPPPPHYASQSAPTYGGH</sequence>
<feature type="compositionally biased region" description="Pro residues" evidence="1">
    <location>
        <begin position="326"/>
        <end position="336"/>
    </location>
</feature>
<accession>A0A8J4D931</accession>